<reference evidence="3" key="1">
    <citation type="submission" date="2023-10" db="EMBL/GenBank/DDBJ databases">
        <authorList>
            <person name="Chen Y."/>
            <person name="Shah S."/>
            <person name="Dougan E. K."/>
            <person name="Thang M."/>
            <person name="Chan C."/>
        </authorList>
    </citation>
    <scope>NUCLEOTIDE SEQUENCE [LARGE SCALE GENOMIC DNA]</scope>
</reference>
<evidence type="ECO:0000313" key="4">
    <source>
        <dbReference type="Proteomes" id="UP001189429"/>
    </source>
</evidence>
<dbReference type="PANTHER" id="PTHR47447:SF17">
    <property type="entry name" value="OS12G0638900 PROTEIN"/>
    <property type="match status" value="1"/>
</dbReference>
<feature type="repeat" description="PPR" evidence="2">
    <location>
        <begin position="9"/>
        <end position="43"/>
    </location>
</feature>
<evidence type="ECO:0000313" key="3">
    <source>
        <dbReference type="EMBL" id="CAK0903293.1"/>
    </source>
</evidence>
<keyword evidence="1" id="KW-0677">Repeat</keyword>
<comment type="caution">
    <text evidence="3">The sequence shown here is derived from an EMBL/GenBank/DDBJ whole genome shotgun (WGS) entry which is preliminary data.</text>
</comment>
<dbReference type="Proteomes" id="UP001189429">
    <property type="component" value="Unassembled WGS sequence"/>
</dbReference>
<keyword evidence="4" id="KW-1185">Reference proteome</keyword>
<accession>A0ABN9XTM3</accession>
<sequence>MLEAKLEPTVISYSAGISACEKCDKWQRALSLLSDMWEGTVEPTVISYNAGIIACDKSMQWQMAVSLLSHMWEAKLVPGVTSYSTVVSACEKVSCANCFGVGGFGLLPRASWGRS</sequence>
<dbReference type="PROSITE" id="PS51257">
    <property type="entry name" value="PROKAR_LIPOPROTEIN"/>
    <property type="match status" value="1"/>
</dbReference>
<dbReference type="PROSITE" id="PS51375">
    <property type="entry name" value="PPR"/>
    <property type="match status" value="1"/>
</dbReference>
<protein>
    <recommendedName>
        <fullName evidence="5">Pentatricopeptide repeat-containing protein</fullName>
    </recommendedName>
</protein>
<dbReference type="InterPro" id="IPR011990">
    <property type="entry name" value="TPR-like_helical_dom_sf"/>
</dbReference>
<dbReference type="Pfam" id="PF13812">
    <property type="entry name" value="PPR_3"/>
    <property type="match status" value="1"/>
</dbReference>
<name>A0ABN9XTM3_9DINO</name>
<dbReference type="Gene3D" id="1.25.40.10">
    <property type="entry name" value="Tetratricopeptide repeat domain"/>
    <property type="match status" value="1"/>
</dbReference>
<evidence type="ECO:0000256" key="2">
    <source>
        <dbReference type="PROSITE-ProRule" id="PRU00708"/>
    </source>
</evidence>
<gene>
    <name evidence="3" type="ORF">PCOR1329_LOCUS79643</name>
</gene>
<evidence type="ECO:0000256" key="1">
    <source>
        <dbReference type="ARBA" id="ARBA00022737"/>
    </source>
</evidence>
<dbReference type="InterPro" id="IPR002885">
    <property type="entry name" value="PPR_rpt"/>
</dbReference>
<dbReference type="EMBL" id="CAUYUJ010021199">
    <property type="protein sequence ID" value="CAK0903293.1"/>
    <property type="molecule type" value="Genomic_DNA"/>
</dbReference>
<dbReference type="PANTHER" id="PTHR47447">
    <property type="entry name" value="OS03G0856100 PROTEIN"/>
    <property type="match status" value="1"/>
</dbReference>
<evidence type="ECO:0008006" key="5">
    <source>
        <dbReference type="Google" id="ProtNLM"/>
    </source>
</evidence>
<organism evidence="3 4">
    <name type="scientific">Prorocentrum cordatum</name>
    <dbReference type="NCBI Taxonomy" id="2364126"/>
    <lineage>
        <taxon>Eukaryota</taxon>
        <taxon>Sar</taxon>
        <taxon>Alveolata</taxon>
        <taxon>Dinophyceae</taxon>
        <taxon>Prorocentrales</taxon>
        <taxon>Prorocentraceae</taxon>
        <taxon>Prorocentrum</taxon>
    </lineage>
</organism>
<proteinExistence type="predicted"/>